<sequence>MHRKTRPLALETDPKGGFFRCMNRTYPLVGLIFLLTATTAQAEPVASGAAPGAPTSSPQKLSIETQKAGLVAQLAASKNPTEAVQIRGQLEELRTQSIRPATRLLMRRAVRELGDEKAGDAVEDFGAALSLQNDVAVLWRLRAQARLMGGDTSGAISDLGVALHHDDNDAVSWQLLAAAEDVAGDGQAALKAWQRVMELDPQQPGAARKFEKLQMKAYGRPT</sequence>
<reference evidence="3 4" key="1">
    <citation type="submission" date="2016-03" db="EMBL/GenBank/DDBJ databases">
        <title>Acetic acid bacteria sequencing.</title>
        <authorList>
            <person name="Brandt J."/>
            <person name="Jakob F."/>
            <person name="Vogel R.F."/>
        </authorList>
    </citation>
    <scope>NUCLEOTIDE SEQUENCE [LARGE SCALE GENOMIC DNA]</scope>
    <source>
        <strain evidence="3 4">TMW2.1153</strain>
    </source>
</reference>
<accession>A0A1U9KGH3</accession>
<dbReference type="AlphaFoldDB" id="A0A1U9KGH3"/>
<proteinExistence type="predicted"/>
<evidence type="ECO:0000256" key="2">
    <source>
        <dbReference type="SAM" id="SignalP"/>
    </source>
</evidence>
<dbReference type="SUPFAM" id="SSF48452">
    <property type="entry name" value="TPR-like"/>
    <property type="match status" value="1"/>
</dbReference>
<dbReference type="OrthoDB" id="7272872at2"/>
<feature type="chain" id="PRO_5013341520" evidence="2">
    <location>
        <begin position="43"/>
        <end position="222"/>
    </location>
</feature>
<name>A0A1U9KGH3_ACEAC</name>
<dbReference type="Proteomes" id="UP000188937">
    <property type="component" value="Chromosome"/>
</dbReference>
<keyword evidence="2" id="KW-0732">Signal</keyword>
<gene>
    <name evidence="3" type="ORF">A0U92_09090</name>
</gene>
<evidence type="ECO:0000313" key="4">
    <source>
        <dbReference type="Proteomes" id="UP000188937"/>
    </source>
</evidence>
<dbReference type="PROSITE" id="PS50005">
    <property type="entry name" value="TPR"/>
    <property type="match status" value="1"/>
</dbReference>
<keyword evidence="1" id="KW-0802">TPR repeat</keyword>
<evidence type="ECO:0000313" key="3">
    <source>
        <dbReference type="EMBL" id="AQS84904.1"/>
    </source>
</evidence>
<dbReference type="InterPro" id="IPR019734">
    <property type="entry name" value="TPR_rpt"/>
</dbReference>
<dbReference type="STRING" id="435.A0U92_09090"/>
<dbReference type="Gene3D" id="1.25.40.10">
    <property type="entry name" value="Tetratricopeptide repeat domain"/>
    <property type="match status" value="1"/>
</dbReference>
<feature type="repeat" description="TPR" evidence="1">
    <location>
        <begin position="170"/>
        <end position="203"/>
    </location>
</feature>
<dbReference type="EMBL" id="CP014692">
    <property type="protein sequence ID" value="AQS84904.1"/>
    <property type="molecule type" value="Genomic_DNA"/>
</dbReference>
<organism evidence="3 4">
    <name type="scientific">Acetobacter aceti</name>
    <dbReference type="NCBI Taxonomy" id="435"/>
    <lineage>
        <taxon>Bacteria</taxon>
        <taxon>Pseudomonadati</taxon>
        <taxon>Pseudomonadota</taxon>
        <taxon>Alphaproteobacteria</taxon>
        <taxon>Acetobacterales</taxon>
        <taxon>Acetobacteraceae</taxon>
        <taxon>Acetobacter</taxon>
        <taxon>Acetobacter subgen. Acetobacter</taxon>
    </lineage>
</organism>
<feature type="signal peptide" evidence="2">
    <location>
        <begin position="1"/>
        <end position="42"/>
    </location>
</feature>
<evidence type="ECO:0000256" key="1">
    <source>
        <dbReference type="PROSITE-ProRule" id="PRU00339"/>
    </source>
</evidence>
<protein>
    <submittedName>
        <fullName evidence="3">Uncharacterized protein</fullName>
    </submittedName>
</protein>
<dbReference type="KEGG" id="aace:A0U92_09090"/>
<dbReference type="InterPro" id="IPR011990">
    <property type="entry name" value="TPR-like_helical_dom_sf"/>
</dbReference>
<keyword evidence="4" id="KW-1185">Reference proteome</keyword>